<dbReference type="PANTHER" id="PTHR21152">
    <property type="entry name" value="AMINOTRANSFERASE CLASS V"/>
    <property type="match status" value="1"/>
</dbReference>
<feature type="non-terminal residue" evidence="3">
    <location>
        <position position="75"/>
    </location>
</feature>
<evidence type="ECO:0000313" key="3">
    <source>
        <dbReference type="EMBL" id="GAF85364.1"/>
    </source>
</evidence>
<dbReference type="GO" id="GO:0008453">
    <property type="term" value="F:alanine-glyoxylate transaminase activity"/>
    <property type="evidence" value="ECO:0007669"/>
    <property type="project" value="TreeGrafter"/>
</dbReference>
<dbReference type="AlphaFoldDB" id="X0SWI7"/>
<dbReference type="InterPro" id="IPR015424">
    <property type="entry name" value="PyrdxlP-dep_Trfase"/>
</dbReference>
<dbReference type="GO" id="GO:0004760">
    <property type="term" value="F:L-serine-pyruvate transaminase activity"/>
    <property type="evidence" value="ECO:0007669"/>
    <property type="project" value="TreeGrafter"/>
</dbReference>
<evidence type="ECO:0000256" key="1">
    <source>
        <dbReference type="ARBA" id="ARBA00001933"/>
    </source>
</evidence>
<reference evidence="3" key="1">
    <citation type="journal article" date="2014" name="Front. Microbiol.">
        <title>High frequency of phylogenetically diverse reductive dehalogenase-homologous genes in deep subseafloor sedimentary metagenomes.</title>
        <authorList>
            <person name="Kawai M."/>
            <person name="Futagami T."/>
            <person name="Toyoda A."/>
            <person name="Takaki Y."/>
            <person name="Nishi S."/>
            <person name="Hori S."/>
            <person name="Arai W."/>
            <person name="Tsubouchi T."/>
            <person name="Morono Y."/>
            <person name="Uchiyama I."/>
            <person name="Ito T."/>
            <person name="Fujiyama A."/>
            <person name="Inagaki F."/>
            <person name="Takami H."/>
        </authorList>
    </citation>
    <scope>NUCLEOTIDE SEQUENCE</scope>
    <source>
        <strain evidence="3">Expedition CK06-06</strain>
    </source>
</reference>
<dbReference type="InterPro" id="IPR015421">
    <property type="entry name" value="PyrdxlP-dep_Trfase_major"/>
</dbReference>
<dbReference type="EMBL" id="BARS01001069">
    <property type="protein sequence ID" value="GAF85364.1"/>
    <property type="molecule type" value="Genomic_DNA"/>
</dbReference>
<gene>
    <name evidence="3" type="ORF">S01H1_02260</name>
</gene>
<keyword evidence="2" id="KW-0663">Pyridoxal phosphate</keyword>
<proteinExistence type="predicted"/>
<dbReference type="GO" id="GO:0005777">
    <property type="term" value="C:peroxisome"/>
    <property type="evidence" value="ECO:0007669"/>
    <property type="project" value="TreeGrafter"/>
</dbReference>
<comment type="caution">
    <text evidence="3">The sequence shown here is derived from an EMBL/GenBank/DDBJ whole genome shotgun (WGS) entry which is preliminary data.</text>
</comment>
<organism evidence="3">
    <name type="scientific">marine sediment metagenome</name>
    <dbReference type="NCBI Taxonomy" id="412755"/>
    <lineage>
        <taxon>unclassified sequences</taxon>
        <taxon>metagenomes</taxon>
        <taxon>ecological metagenomes</taxon>
    </lineage>
</organism>
<protein>
    <recommendedName>
        <fullName evidence="4">Aminotransferase class V domain-containing protein</fullName>
    </recommendedName>
</protein>
<comment type="cofactor">
    <cofactor evidence="1">
        <name>pyridoxal 5'-phosphate</name>
        <dbReference type="ChEBI" id="CHEBI:597326"/>
    </cofactor>
</comment>
<evidence type="ECO:0008006" key="4">
    <source>
        <dbReference type="Google" id="ProtNLM"/>
    </source>
</evidence>
<evidence type="ECO:0000256" key="2">
    <source>
        <dbReference type="ARBA" id="ARBA00022898"/>
    </source>
</evidence>
<name>X0SWI7_9ZZZZ</name>
<dbReference type="PANTHER" id="PTHR21152:SF40">
    <property type="entry name" value="ALANINE--GLYOXYLATE AMINOTRANSFERASE"/>
    <property type="match status" value="1"/>
</dbReference>
<dbReference type="Gene3D" id="3.40.640.10">
    <property type="entry name" value="Type I PLP-dependent aspartate aminotransferase-like (Major domain)"/>
    <property type="match status" value="1"/>
</dbReference>
<dbReference type="GO" id="GO:0019265">
    <property type="term" value="P:glycine biosynthetic process, by transamination of glyoxylate"/>
    <property type="evidence" value="ECO:0007669"/>
    <property type="project" value="TreeGrafter"/>
</dbReference>
<accession>X0SWI7</accession>
<sequence length="75" mass="8193">MALNPPEAPLRKLMGPGPLDIHPRVYRALTSPVIGHMDPAYFKILDQIGEGLRRVFQTQNQVTHATPGTGTSGME</sequence>
<dbReference type="SUPFAM" id="SSF53383">
    <property type="entry name" value="PLP-dependent transferases"/>
    <property type="match status" value="1"/>
</dbReference>